<dbReference type="SUPFAM" id="SSF54695">
    <property type="entry name" value="POZ domain"/>
    <property type="match status" value="1"/>
</dbReference>
<dbReference type="Gene3D" id="3.30.710.10">
    <property type="entry name" value="Potassium Channel Kv1.1, Chain A"/>
    <property type="match status" value="1"/>
</dbReference>
<evidence type="ECO:0000313" key="2">
    <source>
        <dbReference type="EMBL" id="THY07998.1"/>
    </source>
</evidence>
<name>A0A4S9K024_AURPU</name>
<dbReference type="Proteomes" id="UP000306584">
    <property type="component" value="Unassembled WGS sequence"/>
</dbReference>
<proteinExistence type="predicted"/>
<evidence type="ECO:0000313" key="3">
    <source>
        <dbReference type="Proteomes" id="UP000306584"/>
    </source>
</evidence>
<dbReference type="AlphaFoldDB" id="A0A4S9K024"/>
<dbReference type="PANTHER" id="PTHR47843">
    <property type="entry name" value="BTB DOMAIN-CONTAINING PROTEIN-RELATED"/>
    <property type="match status" value="1"/>
</dbReference>
<feature type="domain" description="BTB" evidence="1">
    <location>
        <begin position="12"/>
        <end position="81"/>
    </location>
</feature>
<comment type="caution">
    <text evidence="2">The sequence shown here is derived from an EMBL/GenBank/DDBJ whole genome shotgun (WGS) entry which is preliminary data.</text>
</comment>
<reference evidence="2 3" key="1">
    <citation type="submission" date="2018-10" db="EMBL/GenBank/DDBJ databases">
        <title>Fifty Aureobasidium pullulans genomes reveal a recombining polyextremotolerant generalist.</title>
        <authorList>
            <person name="Gostincar C."/>
            <person name="Turk M."/>
            <person name="Zajc J."/>
            <person name="Gunde-Cimerman N."/>
        </authorList>
    </citation>
    <scope>NUCLEOTIDE SEQUENCE [LARGE SCALE GENOMIC DNA]</scope>
    <source>
        <strain evidence="2 3">EXF-6604</strain>
    </source>
</reference>
<dbReference type="PROSITE" id="PS50097">
    <property type="entry name" value="BTB"/>
    <property type="match status" value="1"/>
</dbReference>
<gene>
    <name evidence="2" type="ORF">D6D01_09700</name>
</gene>
<dbReference type="InterPro" id="IPR000210">
    <property type="entry name" value="BTB/POZ_dom"/>
</dbReference>
<dbReference type="EMBL" id="QZBD01000706">
    <property type="protein sequence ID" value="THY07998.1"/>
    <property type="molecule type" value="Genomic_DNA"/>
</dbReference>
<dbReference type="PANTHER" id="PTHR47843:SF3">
    <property type="entry name" value="BTB DOMAIN-CONTAINING PROTEIN"/>
    <property type="match status" value="1"/>
</dbReference>
<dbReference type="Pfam" id="PF00651">
    <property type="entry name" value="BTB"/>
    <property type="match status" value="1"/>
</dbReference>
<organism evidence="2 3">
    <name type="scientific">Aureobasidium pullulans</name>
    <name type="common">Black yeast</name>
    <name type="synonym">Pullularia pullulans</name>
    <dbReference type="NCBI Taxonomy" id="5580"/>
    <lineage>
        <taxon>Eukaryota</taxon>
        <taxon>Fungi</taxon>
        <taxon>Dikarya</taxon>
        <taxon>Ascomycota</taxon>
        <taxon>Pezizomycotina</taxon>
        <taxon>Dothideomycetes</taxon>
        <taxon>Dothideomycetidae</taxon>
        <taxon>Dothideales</taxon>
        <taxon>Saccotheciaceae</taxon>
        <taxon>Aureobasidium</taxon>
    </lineage>
</organism>
<protein>
    <recommendedName>
        <fullName evidence="1">BTB domain-containing protein</fullName>
    </recommendedName>
</protein>
<dbReference type="InterPro" id="IPR011333">
    <property type="entry name" value="SKP1/BTB/POZ_sf"/>
</dbReference>
<sequence>MSVWSSLTGPFCEITVGSGDAAVVFSLPKALLCNSSTYFKAAFNNGFSETSLQKINLDDDDPHIFRTYATWLFEREIANEAISNNSEAFCYELYIFADKRGIRGLANDSVTMIASYWTDTCVDFSLTKKYLPQLPSKSGLYNLVLDNMILNMRGWASDNFWNDTGFEEYSKEILVDLLKRESIYERDFSA</sequence>
<accession>A0A4S9K024</accession>
<evidence type="ECO:0000259" key="1">
    <source>
        <dbReference type="PROSITE" id="PS50097"/>
    </source>
</evidence>
<dbReference type="CDD" id="cd18186">
    <property type="entry name" value="BTB_POZ_ZBTB_KLHL-like"/>
    <property type="match status" value="1"/>
</dbReference>